<reference evidence="2" key="2">
    <citation type="submission" date="2008-08" db="EMBL/GenBank/DDBJ databases">
        <authorList>
            <consortium name="Diatom Consortium"/>
            <person name="Grigoriev I."/>
            <person name="Grimwood J."/>
            <person name="Kuo A."/>
            <person name="Otillar R.P."/>
            <person name="Salamov A."/>
            <person name="Detter J.C."/>
            <person name="Lindquist E."/>
            <person name="Shapiro H."/>
            <person name="Lucas S."/>
            <person name="Glavina del Rio T."/>
            <person name="Pitluck S."/>
            <person name="Rokhsar D."/>
            <person name="Bowler C."/>
        </authorList>
    </citation>
    <scope>GENOME REANNOTATION</scope>
    <source>
        <strain evidence="2">CCAP 1055/1</strain>
    </source>
</reference>
<keyword evidence="2" id="KW-1185">Reference proteome</keyword>
<evidence type="ECO:0000313" key="1">
    <source>
        <dbReference type="EMBL" id="EEC45759.1"/>
    </source>
</evidence>
<gene>
    <name evidence="1" type="ORF">PHATRDRAFT_48064</name>
</gene>
<evidence type="ECO:0000313" key="2">
    <source>
        <dbReference type="Proteomes" id="UP000000759"/>
    </source>
</evidence>
<sequence>MMVRVLPTRERRGRTWCRCLVFRVFLVLTLLYGVLQRNATPSTETSSSRTDVPHQRAMPGIVLTSVVSSLDAFQPTQSQKLPTTNTTICNAKGCWRNTQLPTTRGSQSPPVAAPVWYWNYHAVLAAHTGRQSSRILELRSIDSRHRLPPIAYENVTAFLDAAVPPLDDERWWRSEGTKELLFTYNPSILHDSRFLASFRVSNQNYCFHPYDRQRLQPTGTGSKRMTGTNHLGLALLDANLRVLSDQVVDVSHIFHTVEDFRLVRIADDLYLSSFDEIVPFWLWSSTSIRDGSSTTPTVLPTTVFPPLHCKDNGDKARLFASTPPWSIAIRDYTSCAPCGKVKTTSRRVASCGKNFNYFADPRSGDKNPSTSVRVEIWPSAPHIVRTVQLEKSCDRRPEPVSIVTDFDPPPSFATLEALYGPPHGEQILTRGRGGACCIDLNRTLATTRGLTTQRLLVGIQHSKSRPQTRRHANSTPRVTPNHYLSRWYAFEATEPYRIVAQSGYFCFGFPDATDNAHANSGSMLAVTTWRYLKLGDQIPIPECPRIHFVSGLTLDVRDPTKVVVAYGINDCVSGFVALTIAGVEQLLFRNVSASVKAARTKR</sequence>
<dbReference type="PaxDb" id="2850-Phatr48064"/>
<dbReference type="OrthoDB" id="46329at2759"/>
<dbReference type="AlphaFoldDB" id="B7G5V6"/>
<protein>
    <submittedName>
        <fullName evidence="1">Uncharacterized protein</fullName>
    </submittedName>
</protein>
<proteinExistence type="predicted"/>
<dbReference type="InParanoid" id="B7G5V6"/>
<reference evidence="1 2" key="1">
    <citation type="journal article" date="2008" name="Nature">
        <title>The Phaeodactylum genome reveals the evolutionary history of diatom genomes.</title>
        <authorList>
            <person name="Bowler C."/>
            <person name="Allen A.E."/>
            <person name="Badger J.H."/>
            <person name="Grimwood J."/>
            <person name="Jabbari K."/>
            <person name="Kuo A."/>
            <person name="Maheswari U."/>
            <person name="Martens C."/>
            <person name="Maumus F."/>
            <person name="Otillar R.P."/>
            <person name="Rayko E."/>
            <person name="Salamov A."/>
            <person name="Vandepoele K."/>
            <person name="Beszteri B."/>
            <person name="Gruber A."/>
            <person name="Heijde M."/>
            <person name="Katinka M."/>
            <person name="Mock T."/>
            <person name="Valentin K."/>
            <person name="Verret F."/>
            <person name="Berges J.A."/>
            <person name="Brownlee C."/>
            <person name="Cadoret J.P."/>
            <person name="Chiovitti A."/>
            <person name="Choi C.J."/>
            <person name="Coesel S."/>
            <person name="De Martino A."/>
            <person name="Detter J.C."/>
            <person name="Durkin C."/>
            <person name="Falciatore A."/>
            <person name="Fournet J."/>
            <person name="Haruta M."/>
            <person name="Huysman M.J."/>
            <person name="Jenkins B.D."/>
            <person name="Jiroutova K."/>
            <person name="Jorgensen R.E."/>
            <person name="Joubert Y."/>
            <person name="Kaplan A."/>
            <person name="Kroger N."/>
            <person name="Kroth P.G."/>
            <person name="La Roche J."/>
            <person name="Lindquist E."/>
            <person name="Lommer M."/>
            <person name="Martin-Jezequel V."/>
            <person name="Lopez P.J."/>
            <person name="Lucas S."/>
            <person name="Mangogna M."/>
            <person name="McGinnis K."/>
            <person name="Medlin L.K."/>
            <person name="Montsant A."/>
            <person name="Oudot-Le Secq M.P."/>
            <person name="Napoli C."/>
            <person name="Obornik M."/>
            <person name="Parker M.S."/>
            <person name="Petit J.L."/>
            <person name="Porcel B.M."/>
            <person name="Poulsen N."/>
            <person name="Robison M."/>
            <person name="Rychlewski L."/>
            <person name="Rynearson T.A."/>
            <person name="Schmutz J."/>
            <person name="Shapiro H."/>
            <person name="Siaut M."/>
            <person name="Stanley M."/>
            <person name="Sussman M.R."/>
            <person name="Taylor A.R."/>
            <person name="Vardi A."/>
            <person name="von Dassow P."/>
            <person name="Vyverman W."/>
            <person name="Willis A."/>
            <person name="Wyrwicz L.S."/>
            <person name="Rokhsar D.S."/>
            <person name="Weissenbach J."/>
            <person name="Armbrust E.V."/>
            <person name="Green B.R."/>
            <person name="Van de Peer Y."/>
            <person name="Grigoriev I.V."/>
        </authorList>
    </citation>
    <scope>NUCLEOTIDE SEQUENCE [LARGE SCALE GENOMIC DNA]</scope>
    <source>
        <strain evidence="1 2">CCAP 1055/1</strain>
    </source>
</reference>
<dbReference type="Proteomes" id="UP000000759">
    <property type="component" value="Chromosome 16"/>
</dbReference>
<dbReference type="GeneID" id="7203420"/>
<dbReference type="eggNOG" id="ENOG502SR45">
    <property type="taxonomic scope" value="Eukaryota"/>
</dbReference>
<dbReference type="RefSeq" id="XP_002182472.1">
    <property type="nucleotide sequence ID" value="XM_002182436.1"/>
</dbReference>
<accession>B7G5V6</accession>
<dbReference type="EMBL" id="CM000618">
    <property type="protein sequence ID" value="EEC45759.1"/>
    <property type="molecule type" value="Genomic_DNA"/>
</dbReference>
<name>B7G5V6_PHATC</name>
<organism evidence="1 2">
    <name type="scientific">Phaeodactylum tricornutum (strain CCAP 1055/1)</name>
    <dbReference type="NCBI Taxonomy" id="556484"/>
    <lineage>
        <taxon>Eukaryota</taxon>
        <taxon>Sar</taxon>
        <taxon>Stramenopiles</taxon>
        <taxon>Ochrophyta</taxon>
        <taxon>Bacillariophyta</taxon>
        <taxon>Bacillariophyceae</taxon>
        <taxon>Bacillariophycidae</taxon>
        <taxon>Naviculales</taxon>
        <taxon>Phaeodactylaceae</taxon>
        <taxon>Phaeodactylum</taxon>
    </lineage>
</organism>
<dbReference type="HOGENOM" id="CLU_459662_0_0_1"/>
<dbReference type="KEGG" id="pti:PHATRDRAFT_48064"/>